<name>A0AB35JAC9_PARDI</name>
<dbReference type="Proteomes" id="UP001210126">
    <property type="component" value="Unassembled WGS sequence"/>
</dbReference>
<dbReference type="GO" id="GO:0016746">
    <property type="term" value="F:acyltransferase activity"/>
    <property type="evidence" value="ECO:0007669"/>
    <property type="project" value="UniProtKB-KW"/>
</dbReference>
<dbReference type="InterPro" id="IPR016181">
    <property type="entry name" value="Acyl_CoA_acyltransferase"/>
</dbReference>
<dbReference type="SUPFAM" id="SSF55729">
    <property type="entry name" value="Acyl-CoA N-acyltransferases (Nat)"/>
    <property type="match status" value="1"/>
</dbReference>
<dbReference type="Gene3D" id="3.40.630.30">
    <property type="match status" value="1"/>
</dbReference>
<organism evidence="4 5">
    <name type="scientific">Parabacteroides distasonis</name>
    <dbReference type="NCBI Taxonomy" id="823"/>
    <lineage>
        <taxon>Bacteria</taxon>
        <taxon>Pseudomonadati</taxon>
        <taxon>Bacteroidota</taxon>
        <taxon>Bacteroidia</taxon>
        <taxon>Bacteroidales</taxon>
        <taxon>Tannerellaceae</taxon>
        <taxon>Parabacteroides</taxon>
    </lineage>
</organism>
<keyword evidence="1" id="KW-1277">Toxin-antitoxin system</keyword>
<dbReference type="PANTHER" id="PTHR36449:SF1">
    <property type="entry name" value="ACETYLTRANSFERASE"/>
    <property type="match status" value="1"/>
</dbReference>
<gene>
    <name evidence="4" type="ORF">PN599_03300</name>
</gene>
<evidence type="ECO:0000256" key="2">
    <source>
        <dbReference type="ARBA" id="ARBA00022679"/>
    </source>
</evidence>
<accession>A0AB35JAC9</accession>
<dbReference type="PANTHER" id="PTHR36449">
    <property type="entry name" value="ACETYLTRANSFERASE-RELATED"/>
    <property type="match status" value="1"/>
</dbReference>
<dbReference type="AlphaFoldDB" id="A0AB35JAC9"/>
<dbReference type="EMBL" id="JAQMPJ010000001">
    <property type="protein sequence ID" value="MDB9004030.1"/>
    <property type="molecule type" value="Genomic_DNA"/>
</dbReference>
<sequence>MDLDNFFTNKSIKYEEELLGKSYCFVLDDSPCVIVCAFTISNDSIDTYILPNSRSKKVKNPIPHEKHMRRYPSVLIGKLGVNIHYSNKGIGTELMNFIKSWFVSPSNKTGCRYIIVDAYNNDKTLNYYINNGFEFLFSTERQEIEYVYKNENEKLNTRFMYFDLIKCISNIL</sequence>
<keyword evidence="3" id="KW-0012">Acyltransferase</keyword>
<evidence type="ECO:0000313" key="4">
    <source>
        <dbReference type="EMBL" id="MDB9004030.1"/>
    </source>
</evidence>
<proteinExistence type="predicted"/>
<protein>
    <submittedName>
        <fullName evidence="4">N-acetyltransferase</fullName>
    </submittedName>
</protein>
<comment type="caution">
    <text evidence="4">The sequence shown here is derived from an EMBL/GenBank/DDBJ whole genome shotgun (WGS) entry which is preliminary data.</text>
</comment>
<evidence type="ECO:0000256" key="1">
    <source>
        <dbReference type="ARBA" id="ARBA00022649"/>
    </source>
</evidence>
<keyword evidence="2" id="KW-0808">Transferase</keyword>
<reference evidence="4" key="1">
    <citation type="submission" date="2023-01" db="EMBL/GenBank/DDBJ databases">
        <title>Human gut microbiome strain richness.</title>
        <authorList>
            <person name="Chen-Liaw A."/>
        </authorList>
    </citation>
    <scope>NUCLEOTIDE SEQUENCE</scope>
    <source>
        <strain evidence="4">RTP21484st1_E5_RTP21484_190118</strain>
    </source>
</reference>
<evidence type="ECO:0000313" key="5">
    <source>
        <dbReference type="Proteomes" id="UP001210126"/>
    </source>
</evidence>
<evidence type="ECO:0000256" key="3">
    <source>
        <dbReference type="ARBA" id="ARBA00023315"/>
    </source>
</evidence>